<feature type="region of interest" description="Disordered" evidence="1">
    <location>
        <begin position="150"/>
        <end position="186"/>
    </location>
</feature>
<dbReference type="EMBL" id="KZ084092">
    <property type="protein sequence ID" value="OSD05669.1"/>
    <property type="molecule type" value="Genomic_DNA"/>
</dbReference>
<protein>
    <submittedName>
        <fullName evidence="2">Uncharacterized protein</fullName>
    </submittedName>
</protein>
<sequence length="279" mass="30144">MFSCVPHGVHTLSDKHRYNLQAPLLAMSATTIATPGHHYAFILTASTPTVVGYGRSTAQCSSFVDECTVLGNGTNSATVIGHLQEISNHRLQSSPFIEPNMVLIAPALPCPAYTYQELDLRPVHNPTGCSMVVSPVLDCPRPYFAHLDSPQSHPHIDRDVSDQSSAASTRRVDGASPLKALPGSPRTACKDPPDYVLAVLFSLVQHLGHQCLSIDSFATYAAPGDGDRFVSFRHPSLSDNALNPSPTDFRNIVPNFDSFRSVSLTDRPVSLMSSPPVLR</sequence>
<proteinExistence type="predicted"/>
<dbReference type="AlphaFoldDB" id="A0A1Y2IWX5"/>
<evidence type="ECO:0000256" key="1">
    <source>
        <dbReference type="SAM" id="MobiDB-lite"/>
    </source>
</evidence>
<evidence type="ECO:0000313" key="2">
    <source>
        <dbReference type="EMBL" id="OSD05669.1"/>
    </source>
</evidence>
<gene>
    <name evidence="2" type="ORF">PYCCODRAFT_1163845</name>
</gene>
<organism evidence="2 3">
    <name type="scientific">Trametes coccinea (strain BRFM310)</name>
    <name type="common">Pycnoporus coccineus</name>
    <dbReference type="NCBI Taxonomy" id="1353009"/>
    <lineage>
        <taxon>Eukaryota</taxon>
        <taxon>Fungi</taxon>
        <taxon>Dikarya</taxon>
        <taxon>Basidiomycota</taxon>
        <taxon>Agaricomycotina</taxon>
        <taxon>Agaricomycetes</taxon>
        <taxon>Polyporales</taxon>
        <taxon>Polyporaceae</taxon>
        <taxon>Trametes</taxon>
    </lineage>
</organism>
<accession>A0A1Y2IWX5</accession>
<reference evidence="2 3" key="1">
    <citation type="journal article" date="2015" name="Biotechnol. Biofuels">
        <title>Enhanced degradation of softwood versus hardwood by the white-rot fungus Pycnoporus coccineus.</title>
        <authorList>
            <person name="Couturier M."/>
            <person name="Navarro D."/>
            <person name="Chevret D."/>
            <person name="Henrissat B."/>
            <person name="Piumi F."/>
            <person name="Ruiz-Duenas F.J."/>
            <person name="Martinez A.T."/>
            <person name="Grigoriev I.V."/>
            <person name="Riley R."/>
            <person name="Lipzen A."/>
            <person name="Berrin J.G."/>
            <person name="Master E.R."/>
            <person name="Rosso M.N."/>
        </authorList>
    </citation>
    <scope>NUCLEOTIDE SEQUENCE [LARGE SCALE GENOMIC DNA]</scope>
    <source>
        <strain evidence="2 3">BRFM310</strain>
    </source>
</reference>
<keyword evidence="3" id="KW-1185">Reference proteome</keyword>
<name>A0A1Y2IWX5_TRAC3</name>
<evidence type="ECO:0000313" key="3">
    <source>
        <dbReference type="Proteomes" id="UP000193067"/>
    </source>
</evidence>
<dbReference type="Proteomes" id="UP000193067">
    <property type="component" value="Unassembled WGS sequence"/>
</dbReference>